<feature type="non-terminal residue" evidence="1">
    <location>
        <position position="1"/>
    </location>
</feature>
<dbReference type="AlphaFoldDB" id="X0TWA9"/>
<comment type="caution">
    <text evidence="1">The sequence shown here is derived from an EMBL/GenBank/DDBJ whole genome shotgun (WGS) entry which is preliminary data.</text>
</comment>
<gene>
    <name evidence="1" type="ORF">S01H1_19051</name>
</gene>
<protein>
    <submittedName>
        <fullName evidence="1">Uncharacterized protein</fullName>
    </submittedName>
</protein>
<sequence length="41" mass="4942">NWPAARRDDQAVQELLDTPDYREERELRARVDAIYLEARQL</sequence>
<evidence type="ECO:0000313" key="1">
    <source>
        <dbReference type="EMBL" id="GAF91446.1"/>
    </source>
</evidence>
<accession>X0TWA9</accession>
<dbReference type="EMBL" id="BARS01010250">
    <property type="protein sequence ID" value="GAF91446.1"/>
    <property type="molecule type" value="Genomic_DNA"/>
</dbReference>
<name>X0TWA9_9ZZZZ</name>
<proteinExistence type="predicted"/>
<organism evidence="1">
    <name type="scientific">marine sediment metagenome</name>
    <dbReference type="NCBI Taxonomy" id="412755"/>
    <lineage>
        <taxon>unclassified sequences</taxon>
        <taxon>metagenomes</taxon>
        <taxon>ecological metagenomes</taxon>
    </lineage>
</organism>
<reference evidence="1" key="1">
    <citation type="journal article" date="2014" name="Front. Microbiol.">
        <title>High frequency of phylogenetically diverse reductive dehalogenase-homologous genes in deep subseafloor sedimentary metagenomes.</title>
        <authorList>
            <person name="Kawai M."/>
            <person name="Futagami T."/>
            <person name="Toyoda A."/>
            <person name="Takaki Y."/>
            <person name="Nishi S."/>
            <person name="Hori S."/>
            <person name="Arai W."/>
            <person name="Tsubouchi T."/>
            <person name="Morono Y."/>
            <person name="Uchiyama I."/>
            <person name="Ito T."/>
            <person name="Fujiyama A."/>
            <person name="Inagaki F."/>
            <person name="Takami H."/>
        </authorList>
    </citation>
    <scope>NUCLEOTIDE SEQUENCE</scope>
    <source>
        <strain evidence="1">Expedition CK06-06</strain>
    </source>
</reference>